<dbReference type="Proteomes" id="UP000183940">
    <property type="component" value="Unassembled WGS sequence"/>
</dbReference>
<evidence type="ECO:0000256" key="4">
    <source>
        <dbReference type="ARBA" id="ARBA00023274"/>
    </source>
</evidence>
<dbReference type="Gene3D" id="2.170.120.20">
    <property type="entry name" value="Ribosomal protein L25, beta domain"/>
    <property type="match status" value="1"/>
</dbReference>
<dbReference type="GO" id="GO:0003735">
    <property type="term" value="F:structural constituent of ribosome"/>
    <property type="evidence" value="ECO:0007669"/>
    <property type="project" value="InterPro"/>
</dbReference>
<name>A0A1L9QLN3_9CYAN</name>
<dbReference type="InterPro" id="IPR020057">
    <property type="entry name" value="Ribosomal_bL25_b-dom"/>
</dbReference>
<dbReference type="Gene3D" id="2.40.240.10">
    <property type="entry name" value="Ribosomal Protein L25, Chain P"/>
    <property type="match status" value="1"/>
</dbReference>
<evidence type="ECO:0000256" key="5">
    <source>
        <dbReference type="HAMAP-Rule" id="MF_01334"/>
    </source>
</evidence>
<dbReference type="PANTHER" id="PTHR33284:SF1">
    <property type="entry name" value="RIBOSOMAL PROTEIN L25_GLN-TRNA SYNTHETASE, ANTI-CODON-BINDING DOMAIN-CONTAINING PROTEIN"/>
    <property type="match status" value="1"/>
</dbReference>
<comment type="similarity">
    <text evidence="5">Belongs to the bacterial ribosomal protein bL25 family. CTC subfamily.</text>
</comment>
<keyword evidence="2 5" id="KW-0694">RNA-binding</keyword>
<keyword evidence="9" id="KW-1185">Reference proteome</keyword>
<proteinExistence type="inferred from homology"/>
<dbReference type="Pfam" id="PF14693">
    <property type="entry name" value="Ribosomal_TL5_C"/>
    <property type="match status" value="1"/>
</dbReference>
<dbReference type="GO" id="GO:0022625">
    <property type="term" value="C:cytosolic large ribosomal subunit"/>
    <property type="evidence" value="ECO:0007669"/>
    <property type="project" value="TreeGrafter"/>
</dbReference>
<dbReference type="CDD" id="cd00495">
    <property type="entry name" value="Ribosomal_L25_TL5_CTC"/>
    <property type="match status" value="1"/>
</dbReference>
<dbReference type="GO" id="GO:0006412">
    <property type="term" value="P:translation"/>
    <property type="evidence" value="ECO:0007669"/>
    <property type="project" value="UniProtKB-UniRule"/>
</dbReference>
<dbReference type="InterPro" id="IPR037121">
    <property type="entry name" value="Ribosomal_bL25_C"/>
</dbReference>
<dbReference type="NCBIfam" id="NF004612">
    <property type="entry name" value="PRK05943.1"/>
    <property type="match status" value="1"/>
</dbReference>
<dbReference type="NCBIfam" id="TIGR00731">
    <property type="entry name" value="bL25_bact_ctc"/>
    <property type="match status" value="1"/>
</dbReference>
<dbReference type="HAMAP" id="MF_01334">
    <property type="entry name" value="Ribosomal_bL25_CTC"/>
    <property type="match status" value="1"/>
</dbReference>
<evidence type="ECO:0000259" key="6">
    <source>
        <dbReference type="Pfam" id="PF01386"/>
    </source>
</evidence>
<feature type="domain" description="Large ribosomal subunit protein bL25 beta" evidence="7">
    <location>
        <begin position="102"/>
        <end position="184"/>
    </location>
</feature>
<keyword evidence="3 5" id="KW-0689">Ribosomal protein</keyword>
<keyword evidence="1 5" id="KW-0699">rRNA-binding</keyword>
<evidence type="ECO:0000256" key="2">
    <source>
        <dbReference type="ARBA" id="ARBA00022884"/>
    </source>
</evidence>
<dbReference type="SUPFAM" id="SSF50715">
    <property type="entry name" value="Ribosomal protein L25-like"/>
    <property type="match status" value="1"/>
</dbReference>
<dbReference type="InterPro" id="IPR011035">
    <property type="entry name" value="Ribosomal_bL25/Gln-tRNA_synth"/>
</dbReference>
<reference evidence="8" key="1">
    <citation type="submission" date="2016-10" db="EMBL/GenBank/DDBJ databases">
        <title>CRISPR-Cas defence system in Roseofilum reptotaenium: evidence of a bacteriophage-cyanobacterium arms race in the coral black band disease.</title>
        <authorList>
            <person name="Buerger P."/>
            <person name="Wood-Charlson E.M."/>
            <person name="Weynberg K.D."/>
            <person name="Willis B."/>
            <person name="Van Oppen M.J."/>
        </authorList>
    </citation>
    <scope>NUCLEOTIDE SEQUENCE [LARGE SCALE GENOMIC DNA]</scope>
    <source>
        <strain evidence="8">AO1-A</strain>
    </source>
</reference>
<gene>
    <name evidence="5" type="primary">rplY</name>
    <name evidence="5" type="synonym">ctc</name>
    <name evidence="8" type="ORF">BI308_21670</name>
</gene>
<dbReference type="Pfam" id="PF01386">
    <property type="entry name" value="Ribosomal_L25p"/>
    <property type="match status" value="1"/>
</dbReference>
<evidence type="ECO:0000256" key="3">
    <source>
        <dbReference type="ARBA" id="ARBA00022980"/>
    </source>
</evidence>
<accession>A0A1L9QLN3</accession>
<evidence type="ECO:0000259" key="7">
    <source>
        <dbReference type="Pfam" id="PF14693"/>
    </source>
</evidence>
<dbReference type="STRING" id="1925591.BI308_21670"/>
<keyword evidence="4 5" id="KW-0687">Ribonucleoprotein</keyword>
<evidence type="ECO:0000313" key="9">
    <source>
        <dbReference type="Proteomes" id="UP000183940"/>
    </source>
</evidence>
<dbReference type="PANTHER" id="PTHR33284">
    <property type="entry name" value="RIBOSOMAL PROTEIN L25/GLN-TRNA SYNTHETASE, ANTI-CODON-BINDING DOMAIN-CONTAINING PROTEIN"/>
    <property type="match status" value="1"/>
</dbReference>
<organism evidence="8 9">
    <name type="scientific">Roseofilum reptotaenium AO1-A</name>
    <dbReference type="NCBI Taxonomy" id="1925591"/>
    <lineage>
        <taxon>Bacteria</taxon>
        <taxon>Bacillati</taxon>
        <taxon>Cyanobacteriota</taxon>
        <taxon>Cyanophyceae</taxon>
        <taxon>Desertifilales</taxon>
        <taxon>Desertifilaceae</taxon>
        <taxon>Roseofilum</taxon>
    </lineage>
</organism>
<comment type="function">
    <text evidence="5">This is one of the proteins that binds to the 5S RNA in the ribosome where it forms part of the central protuberance.</text>
</comment>
<comment type="caution">
    <text evidence="8">The sequence shown here is derived from an EMBL/GenBank/DDBJ whole genome shotgun (WGS) entry which is preliminary data.</text>
</comment>
<dbReference type="InterPro" id="IPR029751">
    <property type="entry name" value="Ribosomal_L25_dom"/>
</dbReference>
<dbReference type="GO" id="GO:0008097">
    <property type="term" value="F:5S rRNA binding"/>
    <property type="evidence" value="ECO:0007669"/>
    <property type="project" value="InterPro"/>
</dbReference>
<sequence>MELTIECHQREAGSKARALRRSGLIPANLYGHKGNESISLTVDDKTVQNLLKSAVVNNTLINVNIPELSWNGKALLREVQRHPWKGFPYHLSFFSIASQKSVEVAVRLNFVGEAIGVKQSGGLLDSPLSEVRVQCPPDRIPEVIDVDVTDLAVGGSLAVKDLNIPEGVKIMAEPKQLVVTVLASRVTRKMAEDENQG</sequence>
<dbReference type="InterPro" id="IPR020930">
    <property type="entry name" value="Ribosomal_uL5_bac-type"/>
</dbReference>
<dbReference type="InterPro" id="IPR020056">
    <property type="entry name" value="Rbsml_bL25/Gln-tRNA_synth_N"/>
</dbReference>
<evidence type="ECO:0000256" key="1">
    <source>
        <dbReference type="ARBA" id="ARBA00022730"/>
    </source>
</evidence>
<comment type="subunit">
    <text evidence="5">Part of the 50S ribosomal subunit; part of the 5S rRNA/L5/L18/L25 subcomplex. Contacts the 5S rRNA. Binds to the 5S rRNA independently of L5 and L18.</text>
</comment>
<protein>
    <recommendedName>
        <fullName evidence="5">Large ribosomal subunit protein bL25</fullName>
    </recommendedName>
    <alternativeName>
        <fullName evidence="5">General stress protein CTC</fullName>
    </alternativeName>
</protein>
<dbReference type="NCBIfam" id="NF004139">
    <property type="entry name" value="PRK05618.4-2"/>
    <property type="match status" value="1"/>
</dbReference>
<dbReference type="InterPro" id="IPR001021">
    <property type="entry name" value="Ribosomal_bL25_long"/>
</dbReference>
<feature type="domain" description="Large ribosomal subunit protein bL25 L25" evidence="6">
    <location>
        <begin position="5"/>
        <end position="93"/>
    </location>
</feature>
<evidence type="ECO:0000313" key="8">
    <source>
        <dbReference type="EMBL" id="OJJ19668.1"/>
    </source>
</evidence>
<dbReference type="AlphaFoldDB" id="A0A1L9QLN3"/>
<dbReference type="EMBL" id="MLAW01000052">
    <property type="protein sequence ID" value="OJJ19668.1"/>
    <property type="molecule type" value="Genomic_DNA"/>
</dbReference>